<reference evidence="2 3" key="1">
    <citation type="submission" date="2022-10" db="EMBL/GenBank/DDBJ databases">
        <title>Draft genome sequence of Streptomyces sp. YSPA8.</title>
        <authorList>
            <person name="Moriuchi R."/>
            <person name="Dohra H."/>
            <person name="Yamamura H."/>
            <person name="Kodani S."/>
        </authorList>
    </citation>
    <scope>NUCLEOTIDE SEQUENCE [LARGE SCALE GENOMIC DNA]</scope>
    <source>
        <strain evidence="2 3">YSPA8</strain>
    </source>
</reference>
<comment type="caution">
    <text evidence="2">The sequence shown here is derived from an EMBL/GenBank/DDBJ whole genome shotgun (WGS) entry which is preliminary data.</text>
</comment>
<dbReference type="EMBL" id="BSBI01000016">
    <property type="protein sequence ID" value="GLF98838.1"/>
    <property type="molecule type" value="Genomic_DNA"/>
</dbReference>
<feature type="region of interest" description="Disordered" evidence="1">
    <location>
        <begin position="1"/>
        <end position="35"/>
    </location>
</feature>
<dbReference type="Proteomes" id="UP001291653">
    <property type="component" value="Unassembled WGS sequence"/>
</dbReference>
<accession>A0ABQ5P8C8</accession>
<name>A0ABQ5P8C8_9ACTN</name>
<evidence type="ECO:0000313" key="2">
    <source>
        <dbReference type="EMBL" id="GLF98838.1"/>
    </source>
</evidence>
<dbReference type="RefSeq" id="WP_323450809.1">
    <property type="nucleotide sequence ID" value="NZ_BSBI01000016.1"/>
</dbReference>
<evidence type="ECO:0000313" key="3">
    <source>
        <dbReference type="Proteomes" id="UP001291653"/>
    </source>
</evidence>
<protein>
    <submittedName>
        <fullName evidence="2">Uncharacterized protein</fullName>
    </submittedName>
</protein>
<feature type="region of interest" description="Disordered" evidence="1">
    <location>
        <begin position="48"/>
        <end position="87"/>
    </location>
</feature>
<organism evidence="2 3">
    <name type="scientific">Streptomyces yaizuensis</name>
    <dbReference type="NCBI Taxonomy" id="2989713"/>
    <lineage>
        <taxon>Bacteria</taxon>
        <taxon>Bacillati</taxon>
        <taxon>Actinomycetota</taxon>
        <taxon>Actinomycetes</taxon>
        <taxon>Kitasatosporales</taxon>
        <taxon>Streptomycetaceae</taxon>
        <taxon>Streptomyces</taxon>
    </lineage>
</organism>
<sequence length="87" mass="9062">MNATAATRSADRDTVTAGPDAFGGALPPELPAPDEAGRIRDLCERPGLFRSSSVPAPGHRAPPSCSRRATGHRPTLAPVLHDAAWNP</sequence>
<proteinExistence type="predicted"/>
<gene>
    <name evidence="2" type="ORF">SYYSPA8_31095</name>
</gene>
<evidence type="ECO:0000256" key="1">
    <source>
        <dbReference type="SAM" id="MobiDB-lite"/>
    </source>
</evidence>
<keyword evidence="3" id="KW-1185">Reference proteome</keyword>